<dbReference type="AlphaFoldDB" id="A0A5J5BNF0"/>
<dbReference type="InterPro" id="IPR013087">
    <property type="entry name" value="Znf_C2H2_type"/>
</dbReference>
<organism evidence="11 12">
    <name type="scientific">Nyssa sinensis</name>
    <dbReference type="NCBI Taxonomy" id="561372"/>
    <lineage>
        <taxon>Eukaryota</taxon>
        <taxon>Viridiplantae</taxon>
        <taxon>Streptophyta</taxon>
        <taxon>Embryophyta</taxon>
        <taxon>Tracheophyta</taxon>
        <taxon>Spermatophyta</taxon>
        <taxon>Magnoliopsida</taxon>
        <taxon>eudicotyledons</taxon>
        <taxon>Gunneridae</taxon>
        <taxon>Pentapetalae</taxon>
        <taxon>asterids</taxon>
        <taxon>Cornales</taxon>
        <taxon>Nyssaceae</taxon>
        <taxon>Nyssa</taxon>
    </lineage>
</organism>
<dbReference type="InterPro" id="IPR052426">
    <property type="entry name" value="Plant_dev_regulator"/>
</dbReference>
<dbReference type="PROSITE" id="PS50157">
    <property type="entry name" value="ZINC_FINGER_C2H2_2"/>
    <property type="match status" value="1"/>
</dbReference>
<evidence type="ECO:0000256" key="9">
    <source>
        <dbReference type="SAM" id="MobiDB-lite"/>
    </source>
</evidence>
<evidence type="ECO:0000256" key="3">
    <source>
        <dbReference type="ARBA" id="ARBA00022771"/>
    </source>
</evidence>
<keyword evidence="3 8" id="KW-0863">Zinc-finger</keyword>
<dbReference type="Proteomes" id="UP000325577">
    <property type="component" value="Linkage Group LG11"/>
</dbReference>
<keyword evidence="12" id="KW-1185">Reference proteome</keyword>
<evidence type="ECO:0000256" key="7">
    <source>
        <dbReference type="ARBA" id="ARBA00023242"/>
    </source>
</evidence>
<keyword evidence="4" id="KW-0862">Zinc</keyword>
<reference evidence="11 12" key="1">
    <citation type="submission" date="2019-09" db="EMBL/GenBank/DDBJ databases">
        <title>A chromosome-level genome assembly of the Chinese tupelo Nyssa sinensis.</title>
        <authorList>
            <person name="Yang X."/>
            <person name="Kang M."/>
            <person name="Yang Y."/>
            <person name="Xiong H."/>
            <person name="Wang M."/>
            <person name="Zhang Z."/>
            <person name="Wang Z."/>
            <person name="Wu H."/>
            <person name="Ma T."/>
            <person name="Liu J."/>
            <person name="Xi Z."/>
        </authorList>
    </citation>
    <scope>NUCLEOTIDE SEQUENCE [LARGE SCALE GENOMIC DNA]</scope>
    <source>
        <strain evidence="11">J267</strain>
        <tissue evidence="11">Leaf</tissue>
    </source>
</reference>
<evidence type="ECO:0000313" key="12">
    <source>
        <dbReference type="Proteomes" id="UP000325577"/>
    </source>
</evidence>
<gene>
    <name evidence="11" type="ORF">F0562_021158</name>
</gene>
<proteinExistence type="predicted"/>
<evidence type="ECO:0000259" key="10">
    <source>
        <dbReference type="PROSITE" id="PS50157"/>
    </source>
</evidence>
<evidence type="ECO:0000256" key="5">
    <source>
        <dbReference type="ARBA" id="ARBA00023015"/>
    </source>
</evidence>
<keyword evidence="6" id="KW-0804">Transcription</keyword>
<feature type="domain" description="C2H2-type" evidence="10">
    <location>
        <begin position="31"/>
        <end position="58"/>
    </location>
</feature>
<keyword evidence="7" id="KW-0539">Nucleus</keyword>
<accession>A0A5J5BNF0</accession>
<comment type="subcellular location">
    <subcellularLocation>
        <location evidence="1">Nucleus</location>
    </subcellularLocation>
</comment>
<evidence type="ECO:0000256" key="2">
    <source>
        <dbReference type="ARBA" id="ARBA00022723"/>
    </source>
</evidence>
<name>A0A5J5BNF0_9ASTE</name>
<dbReference type="SUPFAM" id="SSF57667">
    <property type="entry name" value="beta-beta-alpha zinc fingers"/>
    <property type="match status" value="1"/>
</dbReference>
<keyword evidence="2" id="KW-0479">Metal-binding</keyword>
<dbReference type="PANTHER" id="PTHR45801:SF117">
    <property type="entry name" value="OS07G0417400 PROTEIN"/>
    <property type="match status" value="1"/>
</dbReference>
<evidence type="ECO:0000313" key="11">
    <source>
        <dbReference type="EMBL" id="KAA8543347.1"/>
    </source>
</evidence>
<dbReference type="EMBL" id="CM018034">
    <property type="protein sequence ID" value="KAA8543347.1"/>
    <property type="molecule type" value="Genomic_DNA"/>
</dbReference>
<feature type="compositionally biased region" description="Polar residues" evidence="9">
    <location>
        <begin position="1"/>
        <end position="12"/>
    </location>
</feature>
<dbReference type="OrthoDB" id="780709at2759"/>
<evidence type="ECO:0000256" key="6">
    <source>
        <dbReference type="ARBA" id="ARBA00023163"/>
    </source>
</evidence>
<evidence type="ECO:0000256" key="8">
    <source>
        <dbReference type="PROSITE-ProRule" id="PRU00042"/>
    </source>
</evidence>
<feature type="compositionally biased region" description="Acidic residues" evidence="9">
    <location>
        <begin position="13"/>
        <end position="22"/>
    </location>
</feature>
<protein>
    <recommendedName>
        <fullName evidence="10">C2H2-type domain-containing protein</fullName>
    </recommendedName>
</protein>
<dbReference type="Gene3D" id="3.30.160.60">
    <property type="entry name" value="Classic Zinc Finger"/>
    <property type="match status" value="1"/>
</dbReference>
<keyword evidence="5" id="KW-0805">Transcription regulation</keyword>
<evidence type="ECO:0000256" key="4">
    <source>
        <dbReference type="ARBA" id="ARBA00022833"/>
    </source>
</evidence>
<dbReference type="PANTHER" id="PTHR45801">
    <property type="entry name" value="OS07G0101800 PROTEIN"/>
    <property type="match status" value="1"/>
</dbReference>
<dbReference type="PROSITE" id="PS00028">
    <property type="entry name" value="ZINC_FINGER_C2H2_1"/>
    <property type="match status" value="1"/>
</dbReference>
<dbReference type="InterPro" id="IPR036236">
    <property type="entry name" value="Znf_C2H2_sf"/>
</dbReference>
<sequence length="219" mass="24840">MESGYDSMNSSTEEVDQPEQESTEVAAGRSYDCMFCKRGFTTAQALGGHMNIHRKDRAKNRPASSINSNKQEENYAAPIFYLQPISSYQQPPYSAAPEVPVNYRTYFPAATSGARPSYAHLDIGQNPLCLNPFEEDWRMSLSLQFGSAQAADVEKKKQGGGEKHEIDLELRLGYDHDFPIYLYINSILKSMESEEEMFYGWNFGGRGRVMNRQFPIPDF</sequence>
<feature type="region of interest" description="Disordered" evidence="9">
    <location>
        <begin position="1"/>
        <end position="24"/>
    </location>
</feature>
<dbReference type="GO" id="GO:0005634">
    <property type="term" value="C:nucleus"/>
    <property type="evidence" value="ECO:0007669"/>
    <property type="project" value="UniProtKB-SubCell"/>
</dbReference>
<evidence type="ECO:0000256" key="1">
    <source>
        <dbReference type="ARBA" id="ARBA00004123"/>
    </source>
</evidence>
<dbReference type="GO" id="GO:0008270">
    <property type="term" value="F:zinc ion binding"/>
    <property type="evidence" value="ECO:0007669"/>
    <property type="project" value="UniProtKB-KW"/>
</dbReference>